<dbReference type="Pfam" id="PF00583">
    <property type="entry name" value="Acetyltransf_1"/>
    <property type="match status" value="1"/>
</dbReference>
<evidence type="ECO:0000313" key="5">
    <source>
        <dbReference type="EMBL" id="OQD55283.1"/>
    </source>
</evidence>
<dbReference type="InterPro" id="IPR000182">
    <property type="entry name" value="GNAT_dom"/>
</dbReference>
<keyword evidence="1 5" id="KW-0808">Transferase</keyword>
<dbReference type="PANTHER" id="PTHR43420">
    <property type="entry name" value="ACETYLTRANSFERASE"/>
    <property type="match status" value="1"/>
</dbReference>
<dbReference type="PANTHER" id="PTHR43420:SF12">
    <property type="entry name" value="N-ACETYLTRANSFERASE DOMAIN-CONTAINING PROTEIN"/>
    <property type="match status" value="1"/>
</dbReference>
<comment type="caution">
    <text evidence="5">The sequence shown here is derived from an EMBL/GenBank/DDBJ whole genome shotgun (WGS) entry which is preliminary data.</text>
</comment>
<evidence type="ECO:0000313" key="6">
    <source>
        <dbReference type="Proteomes" id="UP000184286"/>
    </source>
</evidence>
<evidence type="ECO:0000259" key="4">
    <source>
        <dbReference type="PROSITE" id="PS51186"/>
    </source>
</evidence>
<dbReference type="InterPro" id="IPR050680">
    <property type="entry name" value="YpeA/RimI_acetyltransf"/>
</dbReference>
<feature type="compositionally biased region" description="Polar residues" evidence="3">
    <location>
        <begin position="15"/>
        <end position="25"/>
    </location>
</feature>
<protein>
    <submittedName>
        <fullName evidence="5">GNAT family N-acetyltransferase</fullName>
    </submittedName>
</protein>
<name>A0A1V6MSN1_9ACTN</name>
<proteinExistence type="predicted"/>
<sequence length="175" mass="19033">MTPLPRVPRDRSRSVAGSTGGQVSQETRLRIRAATEEDLPHIVRLDEEAFPTAPYPYFVLRQLLASFPDFVFVVDLGQDLGGYVLSTPPNAARSWILSLGISPPLQRQGLGRQLMTRILGHLHGQGVRSVTLSVEPGNDTAIALYRSLGFAADPGGPRPDYFGPGADRLLMTLTL</sequence>
<feature type="region of interest" description="Disordered" evidence="3">
    <location>
        <begin position="1"/>
        <end position="25"/>
    </location>
</feature>
<dbReference type="CDD" id="cd04301">
    <property type="entry name" value="NAT_SF"/>
    <property type="match status" value="1"/>
</dbReference>
<dbReference type="PROSITE" id="PS51186">
    <property type="entry name" value="GNAT"/>
    <property type="match status" value="1"/>
</dbReference>
<dbReference type="InterPro" id="IPR017255">
    <property type="entry name" value="AcTrfase_GNAT_prd"/>
</dbReference>
<accession>A0A1V6MSN1</accession>
<dbReference type="SUPFAM" id="SSF55729">
    <property type="entry name" value="Acyl-CoA N-acyltransferases (Nat)"/>
    <property type="match status" value="1"/>
</dbReference>
<dbReference type="PIRSF" id="PIRSF037663">
    <property type="entry name" value="Acetyltransf_GNAT_prd"/>
    <property type="match status" value="1"/>
</dbReference>
<reference evidence="6" key="1">
    <citation type="submission" date="2016-11" db="EMBL/GenBank/DDBJ databases">
        <authorList>
            <person name="Schniete J.K."/>
            <person name="Salih T."/>
            <person name="Algora Gallardo L."/>
            <person name="Martinez Fernandez S."/>
            <person name="Herron P.R."/>
        </authorList>
    </citation>
    <scope>NUCLEOTIDE SEQUENCE [LARGE SCALE GENOMIC DNA]</scope>
    <source>
        <strain evidence="6">DSM 41896</strain>
    </source>
</reference>
<organism evidence="5 6">
    <name type="scientific">Streptomyces phaeoluteigriseus</name>
    <dbReference type="NCBI Taxonomy" id="114686"/>
    <lineage>
        <taxon>Bacteria</taxon>
        <taxon>Bacillati</taxon>
        <taxon>Actinomycetota</taxon>
        <taxon>Actinomycetes</taxon>
        <taxon>Kitasatosporales</taxon>
        <taxon>Streptomycetaceae</taxon>
        <taxon>Streptomyces</taxon>
        <taxon>Streptomyces aurantiacus group</taxon>
    </lineage>
</organism>
<reference evidence="5 6" key="2">
    <citation type="submission" date="2017-02" db="EMBL/GenBank/DDBJ databases">
        <title>Draft genome sequence of Streptomyces phaeoluteigriseus type strain DSM41896.</title>
        <authorList>
            <person name="Salih T.S."/>
            <person name="Algora Gallardo L."/>
            <person name="Melo Santos T."/>
            <person name="Filgueira Martinez S."/>
            <person name="Herron P.R."/>
        </authorList>
    </citation>
    <scope>NUCLEOTIDE SEQUENCE [LARGE SCALE GENOMIC DNA]</scope>
    <source>
        <strain evidence="5 6">DSM 41896</strain>
    </source>
</reference>
<dbReference type="AlphaFoldDB" id="A0A1V6MSN1"/>
<dbReference type="GO" id="GO:0016747">
    <property type="term" value="F:acyltransferase activity, transferring groups other than amino-acyl groups"/>
    <property type="evidence" value="ECO:0007669"/>
    <property type="project" value="InterPro"/>
</dbReference>
<dbReference type="OrthoDB" id="5187710at2"/>
<evidence type="ECO:0000256" key="1">
    <source>
        <dbReference type="ARBA" id="ARBA00022679"/>
    </source>
</evidence>
<dbReference type="STRING" id="114686.BM536_011615"/>
<keyword evidence="2" id="KW-0012">Acyltransferase</keyword>
<evidence type="ECO:0000256" key="2">
    <source>
        <dbReference type="ARBA" id="ARBA00023315"/>
    </source>
</evidence>
<dbReference type="Proteomes" id="UP000184286">
    <property type="component" value="Unassembled WGS sequence"/>
</dbReference>
<feature type="domain" description="N-acetyltransferase" evidence="4">
    <location>
        <begin position="29"/>
        <end position="175"/>
    </location>
</feature>
<dbReference type="InterPro" id="IPR016181">
    <property type="entry name" value="Acyl_CoA_acyltransferase"/>
</dbReference>
<gene>
    <name evidence="5" type="ORF">BM536_011615</name>
</gene>
<dbReference type="Gene3D" id="3.40.630.30">
    <property type="match status" value="1"/>
</dbReference>
<evidence type="ECO:0000256" key="3">
    <source>
        <dbReference type="SAM" id="MobiDB-lite"/>
    </source>
</evidence>
<dbReference type="EMBL" id="MPOH02000011">
    <property type="protein sequence ID" value="OQD55283.1"/>
    <property type="molecule type" value="Genomic_DNA"/>
</dbReference>